<dbReference type="SMART" id="SM01008">
    <property type="entry name" value="Ald_Xan_dh_C"/>
    <property type="match status" value="1"/>
</dbReference>
<dbReference type="Pfam" id="PF20256">
    <property type="entry name" value="MoCoBD_2"/>
    <property type="match status" value="1"/>
</dbReference>
<feature type="compositionally biased region" description="Basic and acidic residues" evidence="3">
    <location>
        <begin position="755"/>
        <end position="766"/>
    </location>
</feature>
<evidence type="ECO:0000256" key="1">
    <source>
        <dbReference type="ARBA" id="ARBA00022505"/>
    </source>
</evidence>
<dbReference type="Gene3D" id="3.30.365.10">
    <property type="entry name" value="Aldehyde oxidase/xanthine dehydrogenase, molybdopterin binding domain"/>
    <property type="match status" value="4"/>
</dbReference>
<gene>
    <name evidence="5" type="ORF">EPICR_20142</name>
</gene>
<dbReference type="InterPro" id="IPR036856">
    <property type="entry name" value="Ald_Oxase/Xan_DH_a/b_sf"/>
</dbReference>
<dbReference type="EMBL" id="CAACVI010000012">
    <property type="protein sequence ID" value="VEN73675.1"/>
    <property type="molecule type" value="Genomic_DNA"/>
</dbReference>
<dbReference type="InterPro" id="IPR016208">
    <property type="entry name" value="Ald_Oxase/xanthine_DH-like"/>
</dbReference>
<proteinExistence type="predicted"/>
<dbReference type="Pfam" id="PF02738">
    <property type="entry name" value="MoCoBD_1"/>
    <property type="match status" value="1"/>
</dbReference>
<dbReference type="PANTHER" id="PTHR11908">
    <property type="entry name" value="XANTHINE DEHYDROGENASE"/>
    <property type="match status" value="1"/>
</dbReference>
<feature type="domain" description="Aldehyde oxidase/xanthine dehydrogenase a/b hammerhead" evidence="4">
    <location>
        <begin position="21"/>
        <end position="126"/>
    </location>
</feature>
<dbReference type="InterPro" id="IPR000674">
    <property type="entry name" value="Ald_Oxase/Xan_DH_a/b"/>
</dbReference>
<dbReference type="InterPro" id="IPR046867">
    <property type="entry name" value="AldOxase/xan_DH_MoCoBD2"/>
</dbReference>
<dbReference type="SUPFAM" id="SSF56003">
    <property type="entry name" value="Molybdenum cofactor-binding domain"/>
    <property type="match status" value="1"/>
</dbReference>
<keyword evidence="2 5" id="KW-0560">Oxidoreductase</keyword>
<evidence type="ECO:0000259" key="4">
    <source>
        <dbReference type="SMART" id="SM01008"/>
    </source>
</evidence>
<accession>A0A484HG64</accession>
<evidence type="ECO:0000256" key="2">
    <source>
        <dbReference type="ARBA" id="ARBA00023002"/>
    </source>
</evidence>
<name>A0A484HG64_9BACT</name>
<dbReference type="InterPro" id="IPR037165">
    <property type="entry name" value="AldOxase/xan_DH_Mopterin-bd_sf"/>
</dbReference>
<dbReference type="GO" id="GO:0004854">
    <property type="term" value="F:xanthine dehydrogenase activity"/>
    <property type="evidence" value="ECO:0007669"/>
    <property type="project" value="UniProtKB-EC"/>
</dbReference>
<reference evidence="5" key="1">
    <citation type="submission" date="2019-01" db="EMBL/GenBank/DDBJ databases">
        <authorList>
            <consortium name="Genoscope - CEA"/>
            <person name="William W."/>
        </authorList>
    </citation>
    <scope>NUCLEOTIDE SEQUENCE</scope>
    <source>
        <strain evidence="5">CR-1</strain>
    </source>
</reference>
<dbReference type="AlphaFoldDB" id="A0A484HG64"/>
<dbReference type="PANTHER" id="PTHR11908:SF132">
    <property type="entry name" value="ALDEHYDE OXIDASE 1-RELATED"/>
    <property type="match status" value="1"/>
</dbReference>
<evidence type="ECO:0000256" key="3">
    <source>
        <dbReference type="SAM" id="MobiDB-lite"/>
    </source>
</evidence>
<dbReference type="Pfam" id="PF01315">
    <property type="entry name" value="Ald_Xan_dh_C"/>
    <property type="match status" value="1"/>
</dbReference>
<dbReference type="Gene3D" id="3.90.1170.50">
    <property type="entry name" value="Aldehyde oxidase/xanthine dehydrogenase, a/b hammerhead"/>
    <property type="match status" value="1"/>
</dbReference>
<dbReference type="EC" id="1.17.1.4" evidence="5"/>
<sequence length="766" mass="83125">MKTFSVVGRGVPKLDAIDKATGRARYIQDVTLPGMLFGKILYSEHAHADILNIDTSQAEKIPGVKVVLTGRDVPPGMKMGFYKDNPPIKSGKVRSIRDEVAAVAAVSPEVAAEALGRIRVEYRPLPGVFDPVEAMKDDAPLIHEEAKSNVLKLPWKLHYGDVDAAAEKAAFCVEDSFSTTWVTHCCLGTSGAVAEFDFSNNLSIWTNTQIPSLAHKDFSEALKEMGLSGKKIRVVKPCIGGGFGSKLDTYAYEHIAILLAFHARRPVKILFNRKEEFTATSARQPTLTKIRQGCDADGKLLFRDMSMILDNGAYTSWGATTPTVMMMPITSLYRVENVRYKAKCVYTNNTYAQAMRGYGNPQATFAIESSMDMLAEAAGIDPLEFRRINQNESGDVTPQGLEISSCGMGRCMEEMAEKLGWDQPREKGVGVGMASLIHVGGGARIYKSDGCGTILKMDDYGKVSVFTGATDMGQGADNIVAQIVAEELGVLLEDVSVIHTDTDVCPWDVGAHASRTTFVAGNSALGAARKIKERLVEYAAGLLDADPGDIEIRERRVFAVNDPEKSVGIGKLLRKAHFSKNGQMLMSEFFYDPENENMGKDFKGNMSMTYAFGVHGVRVKVDEETGKVKILDYVAAHDVGKAINPMLLDGQVYGGVMMGAGYALTEELIMKDGEFANPNFRDYKILTAKDVFPAKAPVIETLDPHGPYGAKGIGEPGCVPSAPAIANAVYNAVGARVKSLPITPEKALAGIQRQKNQDSESRETEP</sequence>
<dbReference type="InterPro" id="IPR008274">
    <property type="entry name" value="AldOxase/xan_DH_MoCoBD1"/>
</dbReference>
<evidence type="ECO:0000313" key="5">
    <source>
        <dbReference type="EMBL" id="VEN73675.1"/>
    </source>
</evidence>
<feature type="region of interest" description="Disordered" evidence="3">
    <location>
        <begin position="746"/>
        <end position="766"/>
    </location>
</feature>
<keyword evidence="1" id="KW-0500">Molybdenum</keyword>
<protein>
    <submittedName>
        <fullName evidence="5">Aerobic-type carbon monoxide dehydrogenase, large subunit CoxL/CutL-like protein</fullName>
        <ecNumber evidence="5">1.17.1.4</ecNumber>
    </submittedName>
</protein>
<dbReference type="SUPFAM" id="SSF54665">
    <property type="entry name" value="CO dehydrogenase molybdoprotein N-domain-like"/>
    <property type="match status" value="1"/>
</dbReference>
<dbReference type="GO" id="GO:0005506">
    <property type="term" value="F:iron ion binding"/>
    <property type="evidence" value="ECO:0007669"/>
    <property type="project" value="InterPro"/>
</dbReference>
<organism evidence="5">
    <name type="scientific">uncultured Desulfobacteraceae bacterium</name>
    <dbReference type="NCBI Taxonomy" id="218296"/>
    <lineage>
        <taxon>Bacteria</taxon>
        <taxon>Pseudomonadati</taxon>
        <taxon>Thermodesulfobacteriota</taxon>
        <taxon>Desulfobacteria</taxon>
        <taxon>Desulfobacterales</taxon>
        <taxon>Desulfobacteraceae</taxon>
        <taxon>environmental samples</taxon>
    </lineage>
</organism>